<accession>A0A4R0R2J7</accession>
<protein>
    <submittedName>
        <fullName evidence="3">Uncharacterized protein</fullName>
    </submittedName>
</protein>
<feature type="region of interest" description="Disordered" evidence="1">
    <location>
        <begin position="53"/>
        <end position="83"/>
    </location>
</feature>
<organism evidence="3 4">
    <name type="scientific">Steccherinum ochraceum</name>
    <dbReference type="NCBI Taxonomy" id="92696"/>
    <lineage>
        <taxon>Eukaryota</taxon>
        <taxon>Fungi</taxon>
        <taxon>Dikarya</taxon>
        <taxon>Basidiomycota</taxon>
        <taxon>Agaricomycotina</taxon>
        <taxon>Agaricomycetes</taxon>
        <taxon>Polyporales</taxon>
        <taxon>Steccherinaceae</taxon>
        <taxon>Steccherinum</taxon>
    </lineage>
</organism>
<keyword evidence="4" id="KW-1185">Reference proteome</keyword>
<proteinExistence type="predicted"/>
<dbReference type="EMBL" id="RWJN01000647">
    <property type="protein sequence ID" value="TCD60156.1"/>
    <property type="molecule type" value="Genomic_DNA"/>
</dbReference>
<comment type="caution">
    <text evidence="3">The sequence shown here is derived from an EMBL/GenBank/DDBJ whole genome shotgun (WGS) entry which is preliminary data.</text>
</comment>
<evidence type="ECO:0000313" key="4">
    <source>
        <dbReference type="Proteomes" id="UP000292702"/>
    </source>
</evidence>
<sequence length="148" mass="16845">MSQRQVYYCYHKLPVYAGVLQIPRGPQCLAYYHDNDDDGGLCRAPFSHTHTKELSDNLEGSRRGMQDKGLSKPKEYTASDERNTTADESLLHIRQTRHLCKGPQCIGEYFDTFEELLDHMRTSHPHLSLVVSAIVLSGSYLVFITVVQ</sequence>
<evidence type="ECO:0000256" key="1">
    <source>
        <dbReference type="SAM" id="MobiDB-lite"/>
    </source>
</evidence>
<gene>
    <name evidence="3" type="ORF">EIP91_010627</name>
</gene>
<evidence type="ECO:0000256" key="2">
    <source>
        <dbReference type="SAM" id="Phobius"/>
    </source>
</evidence>
<dbReference type="Proteomes" id="UP000292702">
    <property type="component" value="Unassembled WGS sequence"/>
</dbReference>
<dbReference type="AlphaFoldDB" id="A0A4R0R2J7"/>
<keyword evidence="2" id="KW-0812">Transmembrane</keyword>
<keyword evidence="2" id="KW-0472">Membrane</keyword>
<evidence type="ECO:0000313" key="3">
    <source>
        <dbReference type="EMBL" id="TCD60156.1"/>
    </source>
</evidence>
<reference evidence="3 4" key="1">
    <citation type="submission" date="2018-11" db="EMBL/GenBank/DDBJ databases">
        <title>Genome assembly of Steccherinum ochraceum LE-BIN_3174, the white-rot fungus of the Steccherinaceae family (The Residual Polyporoid clade, Polyporales, Basidiomycota).</title>
        <authorList>
            <person name="Fedorova T.V."/>
            <person name="Glazunova O.A."/>
            <person name="Landesman E.O."/>
            <person name="Moiseenko K.V."/>
            <person name="Psurtseva N.V."/>
            <person name="Savinova O.S."/>
            <person name="Shakhova N.V."/>
            <person name="Tyazhelova T.V."/>
            <person name="Vasina D.V."/>
        </authorList>
    </citation>
    <scope>NUCLEOTIDE SEQUENCE [LARGE SCALE GENOMIC DNA]</scope>
    <source>
        <strain evidence="3 4">LE-BIN_3174</strain>
    </source>
</reference>
<keyword evidence="2" id="KW-1133">Transmembrane helix</keyword>
<feature type="transmembrane region" description="Helical" evidence="2">
    <location>
        <begin position="127"/>
        <end position="147"/>
    </location>
</feature>
<name>A0A4R0R2J7_9APHY</name>